<dbReference type="InterPro" id="IPR001444">
    <property type="entry name" value="Flag_bb_rod_N"/>
</dbReference>
<dbReference type="InterPro" id="IPR019776">
    <property type="entry name" value="Flagellar_basal_body_rod_CS"/>
</dbReference>
<comment type="subcellular location">
    <subcellularLocation>
        <location evidence="1">Bacterial flagellum basal body</location>
    </subcellularLocation>
</comment>
<evidence type="ECO:0000256" key="2">
    <source>
        <dbReference type="ARBA" id="ARBA00009677"/>
    </source>
</evidence>
<gene>
    <name evidence="5" type="ORF">UFOPK2761_00503</name>
</gene>
<keyword evidence="3" id="KW-0975">Bacterial flagellum</keyword>
<evidence type="ECO:0000256" key="1">
    <source>
        <dbReference type="ARBA" id="ARBA00004117"/>
    </source>
</evidence>
<dbReference type="InterPro" id="IPR006300">
    <property type="entry name" value="FlgB"/>
</dbReference>
<comment type="similarity">
    <text evidence="2">Belongs to the flagella basal body rod proteins family.</text>
</comment>
<name>A0A6J6S8L6_9ZZZZ</name>
<dbReference type="PANTHER" id="PTHR30435">
    <property type="entry name" value="FLAGELLAR PROTEIN"/>
    <property type="match status" value="1"/>
</dbReference>
<accession>A0A6J6S8L6</accession>
<protein>
    <submittedName>
        <fullName evidence="5">Unannotated protein</fullName>
    </submittedName>
</protein>
<sequence>MSVPSYAVSDSVSAILGFALDGLSQRQNTIADNLANIDTPGFRATAVDFESVLRSAIGGPGGAPGAEGAMARRLGGAAPMELDANTPVGENGNNVDLRKETLAAMQSQFMYQMVARAVTDRFALVKTVAGAV</sequence>
<dbReference type="NCBIfam" id="TIGR01396">
    <property type="entry name" value="FlgB"/>
    <property type="match status" value="1"/>
</dbReference>
<dbReference type="PIRSF" id="PIRSF002889">
    <property type="entry name" value="Rod_FlgB"/>
    <property type="match status" value="1"/>
</dbReference>
<evidence type="ECO:0000259" key="4">
    <source>
        <dbReference type="Pfam" id="PF00460"/>
    </source>
</evidence>
<evidence type="ECO:0000256" key="3">
    <source>
        <dbReference type="ARBA" id="ARBA00023143"/>
    </source>
</evidence>
<feature type="domain" description="Flagellar basal body rod protein N-terminal" evidence="4">
    <location>
        <begin position="20"/>
        <end position="43"/>
    </location>
</feature>
<dbReference type="PANTHER" id="PTHR30435:SF19">
    <property type="entry name" value="FLAGELLAR BASAL-BODY ROD PROTEIN FLGG"/>
    <property type="match status" value="1"/>
</dbReference>
<organism evidence="5">
    <name type="scientific">freshwater metagenome</name>
    <dbReference type="NCBI Taxonomy" id="449393"/>
    <lineage>
        <taxon>unclassified sequences</taxon>
        <taxon>metagenomes</taxon>
        <taxon>ecological metagenomes</taxon>
    </lineage>
</organism>
<dbReference type="GO" id="GO:0030694">
    <property type="term" value="C:bacterial-type flagellum basal body, rod"/>
    <property type="evidence" value="ECO:0007669"/>
    <property type="project" value="InterPro"/>
</dbReference>
<dbReference type="AlphaFoldDB" id="A0A6J6S8L6"/>
<reference evidence="5" key="1">
    <citation type="submission" date="2020-05" db="EMBL/GenBank/DDBJ databases">
        <authorList>
            <person name="Chiriac C."/>
            <person name="Salcher M."/>
            <person name="Ghai R."/>
            <person name="Kavagutti S V."/>
        </authorList>
    </citation>
    <scope>NUCLEOTIDE SEQUENCE</scope>
</reference>
<proteinExistence type="inferred from homology"/>
<dbReference type="GO" id="GO:0071978">
    <property type="term" value="P:bacterial-type flagellum-dependent swarming motility"/>
    <property type="evidence" value="ECO:0007669"/>
    <property type="project" value="TreeGrafter"/>
</dbReference>
<evidence type="ECO:0000313" key="5">
    <source>
        <dbReference type="EMBL" id="CAB4731022.1"/>
    </source>
</evidence>
<dbReference type="EMBL" id="CAEZYQ010000003">
    <property type="protein sequence ID" value="CAB4731022.1"/>
    <property type="molecule type" value="Genomic_DNA"/>
</dbReference>
<dbReference type="Pfam" id="PF00460">
    <property type="entry name" value="Flg_bb_rod"/>
    <property type="match status" value="1"/>
</dbReference>
<dbReference type="PROSITE" id="PS00588">
    <property type="entry name" value="FLAGELLA_BB_ROD"/>
    <property type="match status" value="1"/>
</dbReference>